<evidence type="ECO:0000313" key="2">
    <source>
        <dbReference type="Proteomes" id="UP000663879"/>
    </source>
</evidence>
<accession>A0A814BP94</accession>
<proteinExistence type="predicted"/>
<evidence type="ECO:0008006" key="3">
    <source>
        <dbReference type="Google" id="ProtNLM"/>
    </source>
</evidence>
<dbReference type="Gene3D" id="2.60.210.10">
    <property type="entry name" value="Apoptosis, Tumor Necrosis Factor Receptor Associated Protein 2, Chain A"/>
    <property type="match status" value="1"/>
</dbReference>
<dbReference type="Proteomes" id="UP000663879">
    <property type="component" value="Unassembled WGS sequence"/>
</dbReference>
<evidence type="ECO:0000313" key="1">
    <source>
        <dbReference type="EMBL" id="CAF0932616.1"/>
    </source>
</evidence>
<dbReference type="OrthoDB" id="10354161at2759"/>
<dbReference type="InterPro" id="IPR008974">
    <property type="entry name" value="TRAF-like"/>
</dbReference>
<reference evidence="1" key="1">
    <citation type="submission" date="2021-02" db="EMBL/GenBank/DDBJ databases">
        <authorList>
            <person name="Nowell W R."/>
        </authorList>
    </citation>
    <scope>NUCLEOTIDE SEQUENCE</scope>
    <source>
        <strain evidence="1">Ploen Becks lab</strain>
    </source>
</reference>
<comment type="caution">
    <text evidence="1">The sequence shown here is derived from an EMBL/GenBank/DDBJ whole genome shotgun (WGS) entry which is preliminary data.</text>
</comment>
<sequence>MLDDYNDDIITSEAIWTFEDVEKELLRAYPNGNAISEEIHTIGGGAWRVDFYPNGKDLKTFGQLIINVTLINKMNETTNPVQAECSFSFKNKKRRKHYFGKIPLTSFEDGQTEEDSSLDNSILKECGSTHPISITITINQYPDDYEYPTEQILASVKANKSMIQSSNSLENISSATPRYNYLPGDQFDDDDFKKVKVNYLYNRNIIF</sequence>
<organism evidence="1 2">
    <name type="scientific">Brachionus calyciflorus</name>
    <dbReference type="NCBI Taxonomy" id="104777"/>
    <lineage>
        <taxon>Eukaryota</taxon>
        <taxon>Metazoa</taxon>
        <taxon>Spiralia</taxon>
        <taxon>Gnathifera</taxon>
        <taxon>Rotifera</taxon>
        <taxon>Eurotatoria</taxon>
        <taxon>Monogononta</taxon>
        <taxon>Pseudotrocha</taxon>
        <taxon>Ploima</taxon>
        <taxon>Brachionidae</taxon>
        <taxon>Brachionus</taxon>
    </lineage>
</organism>
<gene>
    <name evidence="1" type="ORF">OXX778_LOCUS12990</name>
</gene>
<name>A0A814BP94_9BILA</name>
<dbReference type="SUPFAM" id="SSF49599">
    <property type="entry name" value="TRAF domain-like"/>
    <property type="match status" value="1"/>
</dbReference>
<keyword evidence="2" id="KW-1185">Reference proteome</keyword>
<dbReference type="AlphaFoldDB" id="A0A814BP94"/>
<dbReference type="EMBL" id="CAJNOC010002428">
    <property type="protein sequence ID" value="CAF0932616.1"/>
    <property type="molecule type" value="Genomic_DNA"/>
</dbReference>
<protein>
    <recommendedName>
        <fullName evidence="3">MATH domain-containing protein</fullName>
    </recommendedName>
</protein>